<keyword evidence="8" id="KW-1185">Reference proteome</keyword>
<comment type="subcellular location">
    <subcellularLocation>
        <location evidence="1">Membrane</location>
        <topology evidence="1">Multi-pass membrane protein</topology>
    </subcellularLocation>
</comment>
<evidence type="ECO:0000259" key="6">
    <source>
        <dbReference type="PROSITE" id="PS51012"/>
    </source>
</evidence>
<dbReference type="GO" id="GO:0140359">
    <property type="term" value="F:ABC-type transporter activity"/>
    <property type="evidence" value="ECO:0007669"/>
    <property type="project" value="InterPro"/>
</dbReference>
<feature type="transmembrane region" description="Helical" evidence="5">
    <location>
        <begin position="301"/>
        <end position="322"/>
    </location>
</feature>
<proteinExistence type="predicted"/>
<reference evidence="7 8" key="1">
    <citation type="submission" date="2019-11" db="EMBL/GenBank/DDBJ databases">
        <authorList>
            <person name="Li X."/>
        </authorList>
    </citation>
    <scope>NUCLEOTIDE SEQUENCE [LARGE SCALE GENOMIC DNA]</scope>
    <source>
        <strain evidence="7 8">L9</strain>
    </source>
</reference>
<dbReference type="Pfam" id="PF12698">
    <property type="entry name" value="ABC2_membrane_3"/>
    <property type="match status" value="1"/>
</dbReference>
<gene>
    <name evidence="7" type="ORF">GMD78_08395</name>
</gene>
<comment type="caution">
    <text evidence="7">The sequence shown here is derived from an EMBL/GenBank/DDBJ whole genome shotgun (WGS) entry which is preliminary data.</text>
</comment>
<feature type="transmembrane region" description="Helical" evidence="5">
    <location>
        <begin position="220"/>
        <end position="243"/>
    </location>
</feature>
<evidence type="ECO:0000256" key="5">
    <source>
        <dbReference type="SAM" id="Phobius"/>
    </source>
</evidence>
<dbReference type="InterPro" id="IPR052902">
    <property type="entry name" value="ABC-2_transporter"/>
</dbReference>
<evidence type="ECO:0000256" key="2">
    <source>
        <dbReference type="ARBA" id="ARBA00022692"/>
    </source>
</evidence>
<dbReference type="InterPro" id="IPR047817">
    <property type="entry name" value="ABC2_TM_bact-type"/>
</dbReference>
<feature type="domain" description="ABC transmembrane type-2" evidence="6">
    <location>
        <begin position="168"/>
        <end position="416"/>
    </location>
</feature>
<evidence type="ECO:0000313" key="7">
    <source>
        <dbReference type="EMBL" id="MUK88408.1"/>
    </source>
</evidence>
<feature type="transmembrane region" description="Helical" evidence="5">
    <location>
        <begin position="391"/>
        <end position="413"/>
    </location>
</feature>
<feature type="transmembrane region" description="Helical" evidence="5">
    <location>
        <begin position="334"/>
        <end position="356"/>
    </location>
</feature>
<keyword evidence="2 5" id="KW-0812">Transmembrane</keyword>
<accession>A0A6N8FM63</accession>
<protein>
    <submittedName>
        <fullName evidence="7">ABC transporter permease</fullName>
    </submittedName>
</protein>
<feature type="transmembrane region" description="Helical" evidence="5">
    <location>
        <begin position="264"/>
        <end position="289"/>
    </location>
</feature>
<evidence type="ECO:0000256" key="3">
    <source>
        <dbReference type="ARBA" id="ARBA00022989"/>
    </source>
</evidence>
<dbReference type="PANTHER" id="PTHR43027:SF1">
    <property type="entry name" value="DOXORUBICIN RESISTANCE ABC TRANSPORTER PERMEASE PROTEIN DRRC-RELATED"/>
    <property type="match status" value="1"/>
</dbReference>
<sequence length="419" mass="46979">MGSFFKKDLLVFWRDRKEILLSLLLPIVIIFVLNIAFTGVFESESESVTIDLAIVQEDDEALGFEQFEETLSDMDFSVEEREQVLEQAGEVTPIQLIHELFNDPELKEWINIQELTEAEASESVEAGTLDAIIKLPEGFTYGVLSQVMLGEQSEIPLTIQAEEQSNEVSVLQEIVYNFINTINLQFAIGATTGSDITEAKLPQGGTEIVEGVETYTITQYFTIAMTTLFALFISQTIALKTVTEKRERVFNRILLTNSNPLNYLMGKMLATFCITWLQMMITITVSQLILDVFPERNFDFWIGLIMVITVFALTVAGLSAIFTTITLNMHDSNAVSGLTTLIIMTLGVLGGGFFPIQGLPVFMQKIGEWTPNGLTQVTLIEWIQYTEMKGLVMPIIILIVFFIVCIIIGMAIFPRRGRV</sequence>
<dbReference type="RefSeq" id="WP_155668396.1">
    <property type="nucleotide sequence ID" value="NZ_WOCA01000005.1"/>
</dbReference>
<dbReference type="Proteomes" id="UP000469125">
    <property type="component" value="Unassembled WGS sequence"/>
</dbReference>
<organism evidence="7 8">
    <name type="scientific">Ornithinibacillus caprae</name>
    <dbReference type="NCBI Taxonomy" id="2678566"/>
    <lineage>
        <taxon>Bacteria</taxon>
        <taxon>Bacillati</taxon>
        <taxon>Bacillota</taxon>
        <taxon>Bacilli</taxon>
        <taxon>Bacillales</taxon>
        <taxon>Bacillaceae</taxon>
        <taxon>Ornithinibacillus</taxon>
    </lineage>
</organism>
<dbReference type="PROSITE" id="PS51012">
    <property type="entry name" value="ABC_TM2"/>
    <property type="match status" value="1"/>
</dbReference>
<keyword evidence="4 5" id="KW-0472">Membrane</keyword>
<evidence type="ECO:0000313" key="8">
    <source>
        <dbReference type="Proteomes" id="UP000469125"/>
    </source>
</evidence>
<dbReference type="GO" id="GO:0016020">
    <property type="term" value="C:membrane"/>
    <property type="evidence" value="ECO:0007669"/>
    <property type="project" value="UniProtKB-SubCell"/>
</dbReference>
<evidence type="ECO:0000256" key="4">
    <source>
        <dbReference type="ARBA" id="ARBA00023136"/>
    </source>
</evidence>
<dbReference type="AlphaFoldDB" id="A0A6N8FM63"/>
<name>A0A6N8FM63_9BACI</name>
<keyword evidence="3 5" id="KW-1133">Transmembrane helix</keyword>
<evidence type="ECO:0000256" key="1">
    <source>
        <dbReference type="ARBA" id="ARBA00004141"/>
    </source>
</evidence>
<dbReference type="PANTHER" id="PTHR43027">
    <property type="entry name" value="DOXORUBICIN RESISTANCE ABC TRANSPORTER PERMEASE PROTEIN DRRC-RELATED"/>
    <property type="match status" value="1"/>
</dbReference>
<dbReference type="EMBL" id="WOCA01000005">
    <property type="protein sequence ID" value="MUK88408.1"/>
    <property type="molecule type" value="Genomic_DNA"/>
</dbReference>
<feature type="transmembrane region" description="Helical" evidence="5">
    <location>
        <begin position="20"/>
        <end position="41"/>
    </location>
</feature>
<dbReference type="InterPro" id="IPR013525">
    <property type="entry name" value="ABC2_TM"/>
</dbReference>